<name>A0AAV7UNE2_PLEWA</name>
<dbReference type="Proteomes" id="UP001066276">
    <property type="component" value="Chromosome 3_1"/>
</dbReference>
<comment type="caution">
    <text evidence="1">The sequence shown here is derived from an EMBL/GenBank/DDBJ whole genome shotgun (WGS) entry which is preliminary data.</text>
</comment>
<gene>
    <name evidence="1" type="ORF">NDU88_007086</name>
</gene>
<evidence type="ECO:0000313" key="1">
    <source>
        <dbReference type="EMBL" id="KAJ1190348.1"/>
    </source>
</evidence>
<protein>
    <submittedName>
        <fullName evidence="1">Uncharacterized protein</fullName>
    </submittedName>
</protein>
<sequence>MDFLTRVRVEQGDQVQKSRSSREWADAQEMPAVGAKKLPLDGRSCGFCKNDKGLKLPLWRMDVPRREESCRGVSGQKYCKQALLAARVARSSVYCQWNTAVERPPRGFVGRDSVGVFLLA</sequence>
<accession>A0AAV7UNE2</accession>
<proteinExistence type="predicted"/>
<organism evidence="1 2">
    <name type="scientific">Pleurodeles waltl</name>
    <name type="common">Iberian ribbed newt</name>
    <dbReference type="NCBI Taxonomy" id="8319"/>
    <lineage>
        <taxon>Eukaryota</taxon>
        <taxon>Metazoa</taxon>
        <taxon>Chordata</taxon>
        <taxon>Craniata</taxon>
        <taxon>Vertebrata</taxon>
        <taxon>Euteleostomi</taxon>
        <taxon>Amphibia</taxon>
        <taxon>Batrachia</taxon>
        <taxon>Caudata</taxon>
        <taxon>Salamandroidea</taxon>
        <taxon>Salamandridae</taxon>
        <taxon>Pleurodelinae</taxon>
        <taxon>Pleurodeles</taxon>
    </lineage>
</organism>
<dbReference type="AlphaFoldDB" id="A0AAV7UNE2"/>
<reference evidence="1" key="1">
    <citation type="journal article" date="2022" name="bioRxiv">
        <title>Sequencing and chromosome-scale assembly of the giantPleurodeles waltlgenome.</title>
        <authorList>
            <person name="Brown T."/>
            <person name="Elewa A."/>
            <person name="Iarovenko S."/>
            <person name="Subramanian E."/>
            <person name="Araus A.J."/>
            <person name="Petzold A."/>
            <person name="Susuki M."/>
            <person name="Suzuki K.-i.T."/>
            <person name="Hayashi T."/>
            <person name="Toyoda A."/>
            <person name="Oliveira C."/>
            <person name="Osipova E."/>
            <person name="Leigh N.D."/>
            <person name="Simon A."/>
            <person name="Yun M.H."/>
        </authorList>
    </citation>
    <scope>NUCLEOTIDE SEQUENCE</scope>
    <source>
        <strain evidence="1">20211129_DDA</strain>
        <tissue evidence="1">Liver</tissue>
    </source>
</reference>
<dbReference type="EMBL" id="JANPWB010000005">
    <property type="protein sequence ID" value="KAJ1190348.1"/>
    <property type="molecule type" value="Genomic_DNA"/>
</dbReference>
<keyword evidence="2" id="KW-1185">Reference proteome</keyword>
<evidence type="ECO:0000313" key="2">
    <source>
        <dbReference type="Proteomes" id="UP001066276"/>
    </source>
</evidence>